<evidence type="ECO:0000256" key="2">
    <source>
        <dbReference type="ARBA" id="ARBA00009009"/>
    </source>
</evidence>
<dbReference type="Pfam" id="PF13354">
    <property type="entry name" value="Beta-lactamase2"/>
    <property type="match status" value="1"/>
</dbReference>
<evidence type="ECO:0000259" key="5">
    <source>
        <dbReference type="Pfam" id="PF13354"/>
    </source>
</evidence>
<dbReference type="Gene3D" id="3.40.710.10">
    <property type="entry name" value="DD-peptidase/beta-lactamase superfamily"/>
    <property type="match status" value="1"/>
</dbReference>
<dbReference type="PANTHER" id="PTHR35333">
    <property type="entry name" value="BETA-LACTAMASE"/>
    <property type="match status" value="1"/>
</dbReference>
<dbReference type="EC" id="3.5.2.6" evidence="3"/>
<evidence type="ECO:0000256" key="4">
    <source>
        <dbReference type="SAM" id="SignalP"/>
    </source>
</evidence>
<name>A0A437LWC0_9SPHN</name>
<dbReference type="InterPro" id="IPR045155">
    <property type="entry name" value="Beta-lactam_cat"/>
</dbReference>
<dbReference type="AlphaFoldDB" id="A0A437LWC0"/>
<feature type="domain" description="Beta-lactamase class A catalytic" evidence="5">
    <location>
        <begin position="64"/>
        <end position="319"/>
    </location>
</feature>
<comment type="caution">
    <text evidence="6">The sequence shown here is derived from an EMBL/GenBank/DDBJ whole genome shotgun (WGS) entry which is preliminary data.</text>
</comment>
<dbReference type="OrthoDB" id="9784149at2"/>
<keyword evidence="4" id="KW-0732">Signal</keyword>
<dbReference type="PRINTS" id="PR00118">
    <property type="entry name" value="BLACTAMASEA"/>
</dbReference>
<protein>
    <recommendedName>
        <fullName evidence="3">beta-lactamase</fullName>
        <ecNumber evidence="3">3.5.2.6</ecNumber>
    </recommendedName>
</protein>
<dbReference type="InterPro" id="IPR012338">
    <property type="entry name" value="Beta-lactam/transpept-like"/>
</dbReference>
<dbReference type="EMBL" id="SACN01000004">
    <property type="protein sequence ID" value="RVT89691.1"/>
    <property type="molecule type" value="Genomic_DNA"/>
</dbReference>
<dbReference type="Proteomes" id="UP000282971">
    <property type="component" value="Unassembled WGS sequence"/>
</dbReference>
<feature type="signal peptide" evidence="4">
    <location>
        <begin position="1"/>
        <end position="28"/>
    </location>
</feature>
<dbReference type="NCBIfam" id="NF033103">
    <property type="entry name" value="bla_class_A"/>
    <property type="match status" value="1"/>
</dbReference>
<comment type="similarity">
    <text evidence="2">Belongs to the class-A beta-lactamase family.</text>
</comment>
<sequence>MLTSNKKGRPALLGGLFCALALAAPALAEAPSAPLAPKLRDAIAQRLDARLEAYAQRKDAIRVGIAAIHLESGATVSVNGAEAFPMASAYKLAAVLTLLHQVEQGRFTMTQMIPVDDALRVQSGGISTSMPHAGVSLSVANLIDLTITRSDNTAADMVTQMVGGPQAITAWLKSVGIEGQRVDRDVAGLIFDYKHLTPEPGKNQAQTLARVMSLRDDNPDEPNSALDPAFIADPRDSSTPDAMVALLTKLQQGKLVNAEHTAWLIDVMAHTVTGAKRVKGLLPPRTVFAHKTGTLVGICADVGILTLPGGGHVAIAVFVKSHDDGAKAEAIIAEVGRTIYDGMALLD</sequence>
<evidence type="ECO:0000313" key="6">
    <source>
        <dbReference type="EMBL" id="RVT89691.1"/>
    </source>
</evidence>
<dbReference type="InterPro" id="IPR000871">
    <property type="entry name" value="Beta-lactam_class-A"/>
</dbReference>
<gene>
    <name evidence="6" type="primary">bla</name>
    <name evidence="6" type="ORF">EOD43_20120</name>
</gene>
<dbReference type="GO" id="GO:0046677">
    <property type="term" value="P:response to antibiotic"/>
    <property type="evidence" value="ECO:0007669"/>
    <property type="project" value="InterPro"/>
</dbReference>
<feature type="chain" id="PRO_5019372217" description="beta-lactamase" evidence="4">
    <location>
        <begin position="29"/>
        <end position="347"/>
    </location>
</feature>
<comment type="catalytic activity">
    <reaction evidence="1">
        <text>a beta-lactam + H2O = a substituted beta-amino acid</text>
        <dbReference type="Rhea" id="RHEA:20401"/>
        <dbReference type="ChEBI" id="CHEBI:15377"/>
        <dbReference type="ChEBI" id="CHEBI:35627"/>
        <dbReference type="ChEBI" id="CHEBI:140347"/>
        <dbReference type="EC" id="3.5.2.6"/>
    </reaction>
</comment>
<accession>A0A437LWC0</accession>
<dbReference type="RefSeq" id="WP_127745855.1">
    <property type="nucleotide sequence ID" value="NZ_SACN01000004.1"/>
</dbReference>
<proteinExistence type="inferred from homology"/>
<evidence type="ECO:0000256" key="3">
    <source>
        <dbReference type="ARBA" id="ARBA00012865"/>
    </source>
</evidence>
<reference evidence="6 7" key="1">
    <citation type="submission" date="2019-01" db="EMBL/GenBank/DDBJ databases">
        <authorList>
            <person name="Chen W.-M."/>
        </authorList>
    </citation>
    <scope>NUCLEOTIDE SEQUENCE [LARGE SCALE GENOMIC DNA]</scope>
    <source>
        <strain evidence="6 7">CCP-7</strain>
    </source>
</reference>
<keyword evidence="7" id="KW-1185">Reference proteome</keyword>
<evidence type="ECO:0000313" key="7">
    <source>
        <dbReference type="Proteomes" id="UP000282971"/>
    </source>
</evidence>
<dbReference type="PANTHER" id="PTHR35333:SF3">
    <property type="entry name" value="BETA-LACTAMASE-TYPE TRANSPEPTIDASE FOLD CONTAINING PROTEIN"/>
    <property type="match status" value="1"/>
</dbReference>
<evidence type="ECO:0000256" key="1">
    <source>
        <dbReference type="ARBA" id="ARBA00001526"/>
    </source>
</evidence>
<dbReference type="GO" id="GO:0030655">
    <property type="term" value="P:beta-lactam antibiotic catabolic process"/>
    <property type="evidence" value="ECO:0007669"/>
    <property type="project" value="InterPro"/>
</dbReference>
<organism evidence="6 7">
    <name type="scientific">Sphingomonas crocodyli</name>
    <dbReference type="NCBI Taxonomy" id="1979270"/>
    <lineage>
        <taxon>Bacteria</taxon>
        <taxon>Pseudomonadati</taxon>
        <taxon>Pseudomonadota</taxon>
        <taxon>Alphaproteobacteria</taxon>
        <taxon>Sphingomonadales</taxon>
        <taxon>Sphingomonadaceae</taxon>
        <taxon>Sphingomonas</taxon>
    </lineage>
</organism>
<dbReference type="SUPFAM" id="SSF56601">
    <property type="entry name" value="beta-lactamase/transpeptidase-like"/>
    <property type="match status" value="1"/>
</dbReference>
<dbReference type="GO" id="GO:0008800">
    <property type="term" value="F:beta-lactamase activity"/>
    <property type="evidence" value="ECO:0007669"/>
    <property type="project" value="UniProtKB-EC"/>
</dbReference>